<protein>
    <submittedName>
        <fullName evidence="10">Phosphoglycerol transferase MdoB</fullName>
    </submittedName>
</protein>
<evidence type="ECO:0000256" key="5">
    <source>
        <dbReference type="ARBA" id="ARBA00022989"/>
    </source>
</evidence>
<keyword evidence="10" id="KW-0808">Transferase</keyword>
<dbReference type="GO" id="GO:0016740">
    <property type="term" value="F:transferase activity"/>
    <property type="evidence" value="ECO:0007669"/>
    <property type="project" value="UniProtKB-KW"/>
</dbReference>
<dbReference type="Pfam" id="PF00884">
    <property type="entry name" value="Sulfatase"/>
    <property type="match status" value="1"/>
</dbReference>
<feature type="region of interest" description="Disordered" evidence="7">
    <location>
        <begin position="1"/>
        <end position="22"/>
    </location>
</feature>
<feature type="domain" description="Sulfatase N-terminal" evidence="9">
    <location>
        <begin position="440"/>
        <end position="678"/>
    </location>
</feature>
<keyword evidence="5 8" id="KW-1133">Transmembrane helix</keyword>
<feature type="compositionally biased region" description="Acidic residues" evidence="7">
    <location>
        <begin position="154"/>
        <end position="175"/>
    </location>
</feature>
<dbReference type="PANTHER" id="PTHR47371">
    <property type="entry name" value="LIPOTEICHOIC ACID SYNTHASE"/>
    <property type="match status" value="1"/>
</dbReference>
<organism evidence="10 11">
    <name type="scientific">Eubacterium ruminantium</name>
    <dbReference type="NCBI Taxonomy" id="42322"/>
    <lineage>
        <taxon>Bacteria</taxon>
        <taxon>Bacillati</taxon>
        <taxon>Bacillota</taxon>
        <taxon>Clostridia</taxon>
        <taxon>Eubacteriales</taxon>
        <taxon>Eubacteriaceae</taxon>
        <taxon>Eubacterium</taxon>
    </lineage>
</organism>
<feature type="transmembrane region" description="Helical" evidence="8">
    <location>
        <begin position="275"/>
        <end position="297"/>
    </location>
</feature>
<feature type="compositionally biased region" description="Basic and acidic residues" evidence="7">
    <location>
        <begin position="125"/>
        <end position="153"/>
    </location>
</feature>
<feature type="compositionally biased region" description="Basic and acidic residues" evidence="7">
    <location>
        <begin position="59"/>
        <end position="101"/>
    </location>
</feature>
<dbReference type="CDD" id="cd16015">
    <property type="entry name" value="LTA_synthase"/>
    <property type="match status" value="1"/>
</dbReference>
<keyword evidence="6 8" id="KW-0472">Membrane</keyword>
<dbReference type="GO" id="GO:0005886">
    <property type="term" value="C:plasma membrane"/>
    <property type="evidence" value="ECO:0007669"/>
    <property type="project" value="UniProtKB-SubCell"/>
</dbReference>
<dbReference type="AlphaFoldDB" id="A0A1T4PAZ7"/>
<gene>
    <name evidence="10" type="ORF">SAMN02745110_01912</name>
</gene>
<evidence type="ECO:0000256" key="6">
    <source>
        <dbReference type="ARBA" id="ARBA00023136"/>
    </source>
</evidence>
<feature type="transmembrane region" description="Helical" evidence="8">
    <location>
        <begin position="349"/>
        <end position="367"/>
    </location>
</feature>
<keyword evidence="11" id="KW-1185">Reference proteome</keyword>
<evidence type="ECO:0000256" key="2">
    <source>
        <dbReference type="ARBA" id="ARBA00004936"/>
    </source>
</evidence>
<proteinExistence type="predicted"/>
<name>A0A1T4PAZ7_9FIRM</name>
<feature type="compositionally biased region" description="Basic residues" evidence="7">
    <location>
        <begin position="179"/>
        <end position="192"/>
    </location>
</feature>
<dbReference type="InterPro" id="IPR017850">
    <property type="entry name" value="Alkaline_phosphatase_core_sf"/>
</dbReference>
<comment type="pathway">
    <text evidence="2">Cell wall biogenesis; lipoteichoic acid biosynthesis.</text>
</comment>
<dbReference type="SUPFAM" id="SSF53649">
    <property type="entry name" value="Alkaline phosphatase-like"/>
    <property type="match status" value="1"/>
</dbReference>
<evidence type="ECO:0000256" key="4">
    <source>
        <dbReference type="ARBA" id="ARBA00022692"/>
    </source>
</evidence>
<feature type="transmembrane region" description="Helical" evidence="8">
    <location>
        <begin position="206"/>
        <end position="224"/>
    </location>
</feature>
<keyword evidence="4 8" id="KW-0812">Transmembrane</keyword>
<feature type="region of interest" description="Disordered" evidence="7">
    <location>
        <begin position="57"/>
        <end position="192"/>
    </location>
</feature>
<sequence length="864" mass="99281">MSKKKHDNNRITAKPNVDSIDKNIYERIGEEVFSEDIYQVSGDDILNYSPLVETATLKVKSDAKSKGKKFGKADQKGKKSDKRQSEEESGKKDSDEKRSDDEKSDEEDLEVKSSEENQCEEDFTDNLKEIDSDEKKTDKEKSDEKDSDQKDSGEDVDDEDDEDDDDDNYDDDDDDEIKKKKRKKKKKKYGPGPVKKKIQRLYEAKNYKWIVACFIIAFFEDVILEILGRRSFANAFKFMFNSPLVFFINILIIFGTLLLGLLFRKRLFFVFLGGFLWFVMGFINFMVLGFRITPFSAIDFLMAVDVMSMMDIYFNKLQQILIFMGIGAVIFLVVLFFRWTPKVKGKLKRLLNFSVCAGVFLLSYVLINIATEAGMISDDFSNLGNAYKEYGFVYCFSNSIIDVGVSKPSDYSDETVKEIFYETDKSYKEYLEKRGEKKTPNIIIVQLESFIDIDRIAGIHTDKDAVPNTNAYMEKYQSGYLTVPSIGAGTANVECEVLTGMKTGLFGAGEYPYKTVLTNTPCESLAQILKRQGYTTFAMHNNKAVFYSRNEVYNQLGFDYFDSQEFMEKLTYTSTGWAKDEYLVNEIEKCLNSTDSDDDFVHCISVQGHGKYPEDGYNCTRHITVTRDDGDPVLTNQYGYFVNQCYEMDAMLADLKKMLDDRGEDYVLFVYGDHLPSIPFEMEDVIKGNEFQTEYILINNMGIKFPKDDIATYEFSDYLLSALNLDKGIFQRIHSEYEWDSEIYTEALHTIQYDMLYGDRYIYMMMPQYSAAGMMMGLNPIYVNEVTLDSNQIVVKGSNFTEFSTVVLNDERLVTTYVDSNTIIVANDEFEEIKAGDRVVVEQIDKDKHKLGESVNAVIYNPGY</sequence>
<evidence type="ECO:0000256" key="7">
    <source>
        <dbReference type="SAM" id="MobiDB-lite"/>
    </source>
</evidence>
<reference evidence="10 11" key="1">
    <citation type="submission" date="2017-02" db="EMBL/GenBank/DDBJ databases">
        <authorList>
            <person name="Peterson S.W."/>
        </authorList>
    </citation>
    <scope>NUCLEOTIDE SEQUENCE [LARGE SCALE GENOMIC DNA]</scope>
    <source>
        <strain evidence="10 11">ATCC 17233</strain>
    </source>
</reference>
<keyword evidence="3" id="KW-1003">Cell membrane</keyword>
<comment type="subcellular location">
    <subcellularLocation>
        <location evidence="1">Cell membrane</location>
        <topology evidence="1">Multi-pass membrane protein</topology>
    </subcellularLocation>
</comment>
<dbReference type="InterPro" id="IPR050448">
    <property type="entry name" value="OpgB/LTA_synthase_biosynth"/>
</dbReference>
<dbReference type="OrthoDB" id="243547at2"/>
<dbReference type="Proteomes" id="UP000189857">
    <property type="component" value="Unassembled WGS sequence"/>
</dbReference>
<feature type="transmembrane region" description="Helical" evidence="8">
    <location>
        <begin position="244"/>
        <end position="263"/>
    </location>
</feature>
<evidence type="ECO:0000313" key="10">
    <source>
        <dbReference type="EMBL" id="SJZ88694.1"/>
    </source>
</evidence>
<dbReference type="InterPro" id="IPR000917">
    <property type="entry name" value="Sulfatase_N"/>
</dbReference>
<evidence type="ECO:0000256" key="8">
    <source>
        <dbReference type="SAM" id="Phobius"/>
    </source>
</evidence>
<dbReference type="Gene3D" id="3.40.720.10">
    <property type="entry name" value="Alkaline Phosphatase, subunit A"/>
    <property type="match status" value="1"/>
</dbReference>
<evidence type="ECO:0000256" key="1">
    <source>
        <dbReference type="ARBA" id="ARBA00004651"/>
    </source>
</evidence>
<accession>A0A1T4PAZ7</accession>
<evidence type="ECO:0000259" key="9">
    <source>
        <dbReference type="Pfam" id="PF00884"/>
    </source>
</evidence>
<evidence type="ECO:0000256" key="3">
    <source>
        <dbReference type="ARBA" id="ARBA00022475"/>
    </source>
</evidence>
<dbReference type="RefSeq" id="WP_078787727.1">
    <property type="nucleotide sequence ID" value="NZ_FMTO01000010.1"/>
</dbReference>
<feature type="transmembrane region" description="Helical" evidence="8">
    <location>
        <begin position="317"/>
        <end position="337"/>
    </location>
</feature>
<dbReference type="EMBL" id="FUXA01000011">
    <property type="protein sequence ID" value="SJZ88694.1"/>
    <property type="molecule type" value="Genomic_DNA"/>
</dbReference>
<dbReference type="PANTHER" id="PTHR47371:SF3">
    <property type="entry name" value="PHOSPHOGLYCEROL TRANSFERASE I"/>
    <property type="match status" value="1"/>
</dbReference>
<evidence type="ECO:0000313" key="11">
    <source>
        <dbReference type="Proteomes" id="UP000189857"/>
    </source>
</evidence>